<sequence length="129" mass="13959">MPHIASTLTNATRYTEWNRGGDGRLIEGRSVVIKGGFGLADKNFVTPTGAILTSISDDELAFLESDHHFKEHLKNGFLKIYKKGAVPGEKAADGMQLGDKSQPLNPMQFQDNDPNKPETLSVSTGSVSV</sequence>
<feature type="compositionally biased region" description="Polar residues" evidence="1">
    <location>
        <begin position="102"/>
        <end position="129"/>
    </location>
</feature>
<dbReference type="STRING" id="363754.RHSP_32011"/>
<name>N6V503_9HYPH</name>
<evidence type="ECO:0000313" key="3">
    <source>
        <dbReference type="Proteomes" id="UP000012429"/>
    </source>
</evidence>
<comment type="caution">
    <text evidence="2">The sequence shown here is derived from an EMBL/GenBank/DDBJ whole genome shotgun (WGS) entry which is preliminary data.</text>
</comment>
<evidence type="ECO:0000313" key="2">
    <source>
        <dbReference type="EMBL" id="ENN86067.1"/>
    </source>
</evidence>
<accession>N6V503</accession>
<reference evidence="2 3" key="1">
    <citation type="journal article" date="2012" name="BMC Genomics">
        <title>Genomic basis of broad host range and environmental adaptability of Rhizobium tropici CIAT 899 and Rhizobium sp. PRF 81 which are used in inoculants for common bean (Phaseolus vulgaris L.).</title>
        <authorList>
            <person name="Ormeno-Orrillo E."/>
            <person name="Menna P."/>
            <person name="Almeida L.G."/>
            <person name="Ollero F.J."/>
            <person name="Nicolas M.F."/>
            <person name="Pains Rodrigues E."/>
            <person name="Shigueyoshi Nakatani A."/>
            <person name="Silva Batista J.S."/>
            <person name="Oliveira Chueire L.M."/>
            <person name="Souza R.C."/>
            <person name="Ribeiro Vasconcelos A.T."/>
            <person name="Megias M."/>
            <person name="Hungria M."/>
            <person name="Martinez-Romero E."/>
        </authorList>
    </citation>
    <scope>NUCLEOTIDE SEQUENCE [LARGE SCALE GENOMIC DNA]</scope>
    <source>
        <strain evidence="2 3">PRF 81</strain>
    </source>
</reference>
<dbReference type="PATRIC" id="fig|363754.4.peg.4023"/>
<organism evidence="2 3">
    <name type="scientific">Rhizobium freirei PRF 81</name>
    <dbReference type="NCBI Taxonomy" id="363754"/>
    <lineage>
        <taxon>Bacteria</taxon>
        <taxon>Pseudomonadati</taxon>
        <taxon>Pseudomonadota</taxon>
        <taxon>Alphaproteobacteria</taxon>
        <taxon>Hyphomicrobiales</taxon>
        <taxon>Rhizobiaceae</taxon>
        <taxon>Rhizobium/Agrobacterium group</taxon>
        <taxon>Rhizobium</taxon>
    </lineage>
</organism>
<keyword evidence="3" id="KW-1185">Reference proteome</keyword>
<dbReference type="Proteomes" id="UP000012429">
    <property type="component" value="Unassembled WGS sequence"/>
</dbReference>
<feature type="region of interest" description="Disordered" evidence="1">
    <location>
        <begin position="90"/>
        <end position="129"/>
    </location>
</feature>
<dbReference type="OrthoDB" id="6444714at2"/>
<dbReference type="RefSeq" id="WP_004121237.1">
    <property type="nucleotide sequence ID" value="NZ_AQHN01000072.1"/>
</dbReference>
<protein>
    <submittedName>
        <fullName evidence="2">Uncharacterized protein</fullName>
    </submittedName>
</protein>
<dbReference type="EMBL" id="AQHN01000072">
    <property type="protein sequence ID" value="ENN86067.1"/>
    <property type="molecule type" value="Genomic_DNA"/>
</dbReference>
<dbReference type="AlphaFoldDB" id="N6V503"/>
<gene>
    <name evidence="2" type="ORF">RHSP_32011</name>
</gene>
<evidence type="ECO:0000256" key="1">
    <source>
        <dbReference type="SAM" id="MobiDB-lite"/>
    </source>
</evidence>
<proteinExistence type="predicted"/>